<organism evidence="1 2">
    <name type="scientific">Saponaria officinalis</name>
    <name type="common">Common soapwort</name>
    <name type="synonym">Lychnis saponaria</name>
    <dbReference type="NCBI Taxonomy" id="3572"/>
    <lineage>
        <taxon>Eukaryota</taxon>
        <taxon>Viridiplantae</taxon>
        <taxon>Streptophyta</taxon>
        <taxon>Embryophyta</taxon>
        <taxon>Tracheophyta</taxon>
        <taxon>Spermatophyta</taxon>
        <taxon>Magnoliopsida</taxon>
        <taxon>eudicotyledons</taxon>
        <taxon>Gunneridae</taxon>
        <taxon>Pentapetalae</taxon>
        <taxon>Caryophyllales</taxon>
        <taxon>Caryophyllaceae</taxon>
        <taxon>Caryophylleae</taxon>
        <taxon>Saponaria</taxon>
    </lineage>
</organism>
<gene>
    <name evidence="1" type="ORF">RND81_02G198500</name>
</gene>
<protein>
    <submittedName>
        <fullName evidence="1">Uncharacterized protein</fullName>
    </submittedName>
</protein>
<comment type="caution">
    <text evidence="1">The sequence shown here is derived from an EMBL/GenBank/DDBJ whole genome shotgun (WGS) entry which is preliminary data.</text>
</comment>
<dbReference type="AlphaFoldDB" id="A0AAW1MVQ0"/>
<reference evidence="1" key="1">
    <citation type="submission" date="2024-03" db="EMBL/GenBank/DDBJ databases">
        <title>WGS assembly of Saponaria officinalis var. Norfolk2.</title>
        <authorList>
            <person name="Jenkins J."/>
            <person name="Shu S."/>
            <person name="Grimwood J."/>
            <person name="Barry K."/>
            <person name="Goodstein D."/>
            <person name="Schmutz J."/>
            <person name="Leebens-Mack J."/>
            <person name="Osbourn A."/>
        </authorList>
    </citation>
    <scope>NUCLEOTIDE SEQUENCE [LARGE SCALE GENOMIC DNA]</scope>
    <source>
        <strain evidence="1">JIC</strain>
    </source>
</reference>
<name>A0AAW1MVQ0_SAPOF</name>
<dbReference type="EMBL" id="JBDFQZ010000002">
    <property type="protein sequence ID" value="KAK9750458.1"/>
    <property type="molecule type" value="Genomic_DNA"/>
</dbReference>
<accession>A0AAW1MVQ0</accession>
<evidence type="ECO:0000313" key="2">
    <source>
        <dbReference type="Proteomes" id="UP001443914"/>
    </source>
</evidence>
<dbReference type="Proteomes" id="UP001443914">
    <property type="component" value="Unassembled WGS sequence"/>
</dbReference>
<proteinExistence type="predicted"/>
<sequence length="112" mass="12812">MSIPLRAWIACSASRRLPNMTKPNLTDLLGLCLCEINTPKTFPNLRNRFRRSRFSVFQAMLSTKIDIELVQLLLVSNSPNPVIDRPPHFPFARRLNLFPYGCHLVLTSMVTT</sequence>
<keyword evidence="2" id="KW-1185">Reference proteome</keyword>
<evidence type="ECO:0000313" key="1">
    <source>
        <dbReference type="EMBL" id="KAK9750458.1"/>
    </source>
</evidence>